<feature type="compositionally biased region" description="Gly residues" evidence="2">
    <location>
        <begin position="18"/>
        <end position="27"/>
    </location>
</feature>
<dbReference type="Pfam" id="PF04203">
    <property type="entry name" value="Sortase"/>
    <property type="match status" value="1"/>
</dbReference>
<keyword evidence="3" id="KW-1133">Transmembrane helix</keyword>
<feature type="compositionally biased region" description="Low complexity" evidence="2">
    <location>
        <begin position="263"/>
        <end position="281"/>
    </location>
</feature>
<protein>
    <recommendedName>
        <fullName evidence="6">Class F sortase</fullName>
    </recommendedName>
</protein>
<dbReference type="CDD" id="cd05829">
    <property type="entry name" value="Sortase_F"/>
    <property type="match status" value="1"/>
</dbReference>
<dbReference type="InterPro" id="IPR005754">
    <property type="entry name" value="Sortase"/>
</dbReference>
<reference evidence="5" key="1">
    <citation type="journal article" date="2019" name="Int. J. Syst. Evol. Microbiol.">
        <title>The Global Catalogue of Microorganisms (GCM) 10K type strain sequencing project: providing services to taxonomists for standard genome sequencing and annotation.</title>
        <authorList>
            <consortium name="The Broad Institute Genomics Platform"/>
            <consortium name="The Broad Institute Genome Sequencing Center for Infectious Disease"/>
            <person name="Wu L."/>
            <person name="Ma J."/>
        </authorList>
    </citation>
    <scope>NUCLEOTIDE SEQUENCE [LARGE SCALE GENOMIC DNA]</scope>
    <source>
        <strain evidence="5">JCM 3399</strain>
    </source>
</reference>
<keyword evidence="3" id="KW-0472">Membrane</keyword>
<dbReference type="EMBL" id="BMRP01000037">
    <property type="protein sequence ID" value="GGU91001.1"/>
    <property type="molecule type" value="Genomic_DNA"/>
</dbReference>
<feature type="region of interest" description="Disordered" evidence="2">
    <location>
        <begin position="60"/>
        <end position="97"/>
    </location>
</feature>
<evidence type="ECO:0000313" key="4">
    <source>
        <dbReference type="EMBL" id="GGU91001.1"/>
    </source>
</evidence>
<accession>A0ABQ2VJF1</accession>
<keyword evidence="1" id="KW-0378">Hydrolase</keyword>
<dbReference type="SUPFAM" id="SSF63817">
    <property type="entry name" value="Sortase"/>
    <property type="match status" value="1"/>
</dbReference>
<keyword evidence="5" id="KW-1185">Reference proteome</keyword>
<organism evidence="4 5">
    <name type="scientific">Streptomyces albospinus</name>
    <dbReference type="NCBI Taxonomy" id="285515"/>
    <lineage>
        <taxon>Bacteria</taxon>
        <taxon>Bacillati</taxon>
        <taxon>Actinomycetota</taxon>
        <taxon>Actinomycetes</taxon>
        <taxon>Kitasatosporales</taxon>
        <taxon>Streptomycetaceae</taxon>
        <taxon>Streptomyces</taxon>
    </lineage>
</organism>
<dbReference type="InterPro" id="IPR042001">
    <property type="entry name" value="Sortase_F"/>
</dbReference>
<comment type="caution">
    <text evidence="4">The sequence shown here is derived from an EMBL/GenBank/DDBJ whole genome shotgun (WGS) entry which is preliminary data.</text>
</comment>
<feature type="transmembrane region" description="Helical" evidence="3">
    <location>
        <begin position="39"/>
        <end position="61"/>
    </location>
</feature>
<dbReference type="Proteomes" id="UP000654471">
    <property type="component" value="Unassembled WGS sequence"/>
</dbReference>
<feature type="compositionally biased region" description="Pro residues" evidence="2">
    <location>
        <begin position="81"/>
        <end position="97"/>
    </location>
</feature>
<gene>
    <name evidence="4" type="ORF">GCM10010211_67050</name>
</gene>
<proteinExistence type="predicted"/>
<evidence type="ECO:0000256" key="2">
    <source>
        <dbReference type="SAM" id="MobiDB-lite"/>
    </source>
</evidence>
<dbReference type="Gene3D" id="2.40.260.10">
    <property type="entry name" value="Sortase"/>
    <property type="match status" value="1"/>
</dbReference>
<name>A0ABQ2VJF1_9ACTN</name>
<evidence type="ECO:0000256" key="1">
    <source>
        <dbReference type="ARBA" id="ARBA00022801"/>
    </source>
</evidence>
<evidence type="ECO:0008006" key="6">
    <source>
        <dbReference type="Google" id="ProtNLM"/>
    </source>
</evidence>
<feature type="compositionally biased region" description="Basic and acidic residues" evidence="2">
    <location>
        <begin position="1"/>
        <end position="10"/>
    </location>
</feature>
<evidence type="ECO:0000256" key="3">
    <source>
        <dbReference type="SAM" id="Phobius"/>
    </source>
</evidence>
<dbReference type="NCBIfam" id="NF033748">
    <property type="entry name" value="class_F_sortase"/>
    <property type="match status" value="1"/>
</dbReference>
<dbReference type="InterPro" id="IPR023365">
    <property type="entry name" value="Sortase_dom-sf"/>
</dbReference>
<evidence type="ECO:0000313" key="5">
    <source>
        <dbReference type="Proteomes" id="UP000654471"/>
    </source>
</evidence>
<feature type="region of interest" description="Disordered" evidence="2">
    <location>
        <begin position="1"/>
        <end position="43"/>
    </location>
</feature>
<keyword evidence="3" id="KW-0812">Transmembrane</keyword>
<sequence length="281" mass="28618">MPSDGPERRVRPAPPSTGSGGGGGPGPSRGPRARRSRRTAATALIAGATAAALGAGGWLVANGSEDTAPPPQPSAAQGFPARPPGARPPAAAPLPASPPVRVRVPSLHIDAPLVRLGLAADGSLAAPPAGNRNLAGWYGDGTPPGATGTALVAGHVDTRDGPAVFYRLGSLTKGGTVQILRKDGRTAVFTVDAVEVYDGRHFPDGKVYGEAARPEIRLITCGGGFSRSRQEYLGNVVVFGHLTGSQEAAPLPWARPRPDRFSARNAPRTAARSASPASPAW</sequence>
<feature type="region of interest" description="Disordered" evidence="2">
    <location>
        <begin position="248"/>
        <end position="281"/>
    </location>
</feature>